<keyword evidence="14" id="KW-1185">Reference proteome</keyword>
<dbReference type="InterPro" id="IPR039949">
    <property type="entry name" value="NAA40"/>
</dbReference>
<dbReference type="AlphaFoldDB" id="A0ABD3NMM5"/>
<evidence type="ECO:0000256" key="9">
    <source>
        <dbReference type="ARBA" id="ARBA00023315"/>
    </source>
</evidence>
<evidence type="ECO:0000256" key="3">
    <source>
        <dbReference type="ARBA" id="ARBA00008870"/>
    </source>
</evidence>
<dbReference type="PANTHER" id="PTHR20531">
    <property type="entry name" value="N-ALPHA-ACETYLTRANSFERASE 40"/>
    <property type="match status" value="1"/>
</dbReference>
<reference evidence="13 14" key="1">
    <citation type="journal article" date="2020" name="G3 (Bethesda)">
        <title>Improved Reference Genome for Cyclotella cryptica CCMP332, a Model for Cell Wall Morphogenesis, Salinity Adaptation, and Lipid Production in Diatoms (Bacillariophyta).</title>
        <authorList>
            <person name="Roberts W.R."/>
            <person name="Downey K.M."/>
            <person name="Ruck E.C."/>
            <person name="Traller J.C."/>
            <person name="Alverson A.J."/>
        </authorList>
    </citation>
    <scope>NUCLEOTIDE SEQUENCE [LARGE SCALE GENOMIC DNA]</scope>
    <source>
        <strain evidence="13 14">CCMP332</strain>
    </source>
</reference>
<dbReference type="InterPro" id="IPR000182">
    <property type="entry name" value="GNAT_dom"/>
</dbReference>
<dbReference type="GO" id="GO:0005634">
    <property type="term" value="C:nucleus"/>
    <property type="evidence" value="ECO:0007669"/>
    <property type="project" value="UniProtKB-SubCell"/>
</dbReference>
<dbReference type="PROSITE" id="PS51186">
    <property type="entry name" value="GNAT"/>
    <property type="match status" value="1"/>
</dbReference>
<evidence type="ECO:0000313" key="14">
    <source>
        <dbReference type="Proteomes" id="UP001516023"/>
    </source>
</evidence>
<evidence type="ECO:0000256" key="1">
    <source>
        <dbReference type="ARBA" id="ARBA00004123"/>
    </source>
</evidence>
<keyword evidence="8" id="KW-0539">Nucleus</keyword>
<dbReference type="Gene3D" id="3.40.630.30">
    <property type="match status" value="1"/>
</dbReference>
<keyword evidence="6" id="KW-0963">Cytoplasm</keyword>
<dbReference type="InterPro" id="IPR016181">
    <property type="entry name" value="Acyl_CoA_acyltransferase"/>
</dbReference>
<organism evidence="13 14">
    <name type="scientific">Cyclotella cryptica</name>
    <dbReference type="NCBI Taxonomy" id="29204"/>
    <lineage>
        <taxon>Eukaryota</taxon>
        <taxon>Sar</taxon>
        <taxon>Stramenopiles</taxon>
        <taxon>Ochrophyta</taxon>
        <taxon>Bacillariophyta</taxon>
        <taxon>Coscinodiscophyceae</taxon>
        <taxon>Thalassiosirophycidae</taxon>
        <taxon>Stephanodiscales</taxon>
        <taxon>Stephanodiscaceae</taxon>
        <taxon>Cyclotella</taxon>
    </lineage>
</organism>
<evidence type="ECO:0000313" key="13">
    <source>
        <dbReference type="EMBL" id="KAL3777099.1"/>
    </source>
</evidence>
<proteinExistence type="inferred from homology"/>
<protein>
    <recommendedName>
        <fullName evidence="5">N-alpha-acetyltransferase 40</fullName>
        <ecNumber evidence="4">2.3.1.257</ecNumber>
    </recommendedName>
</protein>
<evidence type="ECO:0000256" key="6">
    <source>
        <dbReference type="ARBA" id="ARBA00022490"/>
    </source>
</evidence>
<evidence type="ECO:0000256" key="10">
    <source>
        <dbReference type="ARBA" id="ARBA00047821"/>
    </source>
</evidence>
<name>A0ABD3NMM5_9STRA</name>
<gene>
    <name evidence="13" type="ORF">HJC23_004103</name>
</gene>
<evidence type="ECO:0000256" key="8">
    <source>
        <dbReference type="ARBA" id="ARBA00023242"/>
    </source>
</evidence>
<dbReference type="PANTHER" id="PTHR20531:SF1">
    <property type="entry name" value="N-ALPHA-ACETYLTRANSFERASE 40"/>
    <property type="match status" value="1"/>
</dbReference>
<evidence type="ECO:0000256" key="7">
    <source>
        <dbReference type="ARBA" id="ARBA00022679"/>
    </source>
</evidence>
<dbReference type="Proteomes" id="UP001516023">
    <property type="component" value="Unassembled WGS sequence"/>
</dbReference>
<evidence type="ECO:0000256" key="11">
    <source>
        <dbReference type="ARBA" id="ARBA00049524"/>
    </source>
</evidence>
<accession>A0ABD3NMM5</accession>
<comment type="subcellular location">
    <subcellularLocation>
        <location evidence="2">Cytoplasm</location>
    </subcellularLocation>
    <subcellularLocation>
        <location evidence="1">Nucleus</location>
    </subcellularLocation>
</comment>
<dbReference type="SUPFAM" id="SSF55729">
    <property type="entry name" value="Acyl-CoA N-acyltransferases (Nat)"/>
    <property type="match status" value="1"/>
</dbReference>
<feature type="domain" description="N-acetyltransferase" evidence="12">
    <location>
        <begin position="68"/>
        <end position="246"/>
    </location>
</feature>
<dbReference type="Pfam" id="PF00583">
    <property type="entry name" value="Acetyltransf_1"/>
    <property type="match status" value="1"/>
</dbReference>
<comment type="caution">
    <text evidence="13">The sequence shown here is derived from an EMBL/GenBank/DDBJ whole genome shotgun (WGS) entry which is preliminary data.</text>
</comment>
<dbReference type="EMBL" id="JABMIG020000464">
    <property type="protein sequence ID" value="KAL3777099.1"/>
    <property type="molecule type" value="Genomic_DNA"/>
</dbReference>
<evidence type="ECO:0000256" key="4">
    <source>
        <dbReference type="ARBA" id="ARBA00012950"/>
    </source>
</evidence>
<evidence type="ECO:0000259" key="12">
    <source>
        <dbReference type="PROSITE" id="PS51186"/>
    </source>
</evidence>
<dbReference type="EC" id="2.3.1.257" evidence="4"/>
<dbReference type="GO" id="GO:0005737">
    <property type="term" value="C:cytoplasm"/>
    <property type="evidence" value="ECO:0007669"/>
    <property type="project" value="UniProtKB-SubCell"/>
</dbReference>
<comment type="similarity">
    <text evidence="3">Belongs to the acetyltransferase family. NAA40 subfamily.</text>
</comment>
<dbReference type="GO" id="GO:1990189">
    <property type="term" value="F:protein N-terminal-serine acetyltransferase activity"/>
    <property type="evidence" value="ECO:0007669"/>
    <property type="project" value="UniProtKB-EC"/>
</dbReference>
<evidence type="ECO:0000256" key="2">
    <source>
        <dbReference type="ARBA" id="ARBA00004496"/>
    </source>
</evidence>
<comment type="catalytic activity">
    <reaction evidence="11">
        <text>N-terminal L-seryl-[histone H4] + acetyl-CoA = N-terminal N(alpha)-acetyl-L-seryl-[histone H4] + CoA + H(+)</text>
        <dbReference type="Rhea" id="RHEA:50596"/>
        <dbReference type="Rhea" id="RHEA-COMP:12740"/>
        <dbReference type="Rhea" id="RHEA-COMP:12743"/>
        <dbReference type="ChEBI" id="CHEBI:15378"/>
        <dbReference type="ChEBI" id="CHEBI:57287"/>
        <dbReference type="ChEBI" id="CHEBI:57288"/>
        <dbReference type="ChEBI" id="CHEBI:64738"/>
        <dbReference type="ChEBI" id="CHEBI:83690"/>
        <dbReference type="EC" id="2.3.1.257"/>
    </reaction>
</comment>
<keyword evidence="7" id="KW-0808">Transferase</keyword>
<evidence type="ECO:0000256" key="5">
    <source>
        <dbReference type="ARBA" id="ARBA00015043"/>
    </source>
</evidence>
<sequence>MKLQHIKQAISDAKNQNHFTSLPPSFLKVDIPISASNTKSGQDDNNSITARIEHFSTPLPPTLLYQCLRIFEENMGDLYRQSSWGLDMKEKRKEFVHDDARFLVILTEENAFNRTKSDVNGSEISQSTNAKSEPTVLGFVHYRFEPDDEDDPIAPVSYVYELQIQAMQQKSGLGKRLMSIVELLALKCRMEKVMLTVFKMNTKALGFYLHKMNYEVDECSPSNFQGEENENCDYEILSKSLVVRSK</sequence>
<comment type="catalytic activity">
    <reaction evidence="10">
        <text>N-terminal L-seryl-[histone H2A] + acetyl-CoA = N-terminal N(alpha)-acetyl-L-seryl-[histone H2A] + CoA + H(+)</text>
        <dbReference type="Rhea" id="RHEA:50600"/>
        <dbReference type="Rhea" id="RHEA-COMP:12742"/>
        <dbReference type="Rhea" id="RHEA-COMP:12744"/>
        <dbReference type="ChEBI" id="CHEBI:15378"/>
        <dbReference type="ChEBI" id="CHEBI:57287"/>
        <dbReference type="ChEBI" id="CHEBI:57288"/>
        <dbReference type="ChEBI" id="CHEBI:64738"/>
        <dbReference type="ChEBI" id="CHEBI:83690"/>
        <dbReference type="EC" id="2.3.1.257"/>
    </reaction>
</comment>
<keyword evidence="9" id="KW-0012">Acyltransferase</keyword>